<feature type="active site" evidence="8">
    <location>
        <position position="206"/>
    </location>
</feature>
<feature type="active site" description="Nucleophile" evidence="8">
    <location>
        <position position="87"/>
    </location>
</feature>
<dbReference type="GO" id="GO:0006189">
    <property type="term" value="P:'de novo' IMP biosynthetic process"/>
    <property type="evidence" value="ECO:0007669"/>
    <property type="project" value="UniProtKB-UniRule"/>
</dbReference>
<name>A0A5B2TGQ6_9PROT</name>
<dbReference type="InterPro" id="IPR029062">
    <property type="entry name" value="Class_I_gatase-like"/>
</dbReference>
<comment type="catalytic activity">
    <reaction evidence="8">
        <text>L-glutamine + H2O = L-glutamate + NH4(+)</text>
        <dbReference type="Rhea" id="RHEA:15889"/>
        <dbReference type="ChEBI" id="CHEBI:15377"/>
        <dbReference type="ChEBI" id="CHEBI:28938"/>
        <dbReference type="ChEBI" id="CHEBI:29985"/>
        <dbReference type="ChEBI" id="CHEBI:58359"/>
        <dbReference type="EC" id="3.5.1.2"/>
    </reaction>
</comment>
<evidence type="ECO:0000256" key="3">
    <source>
        <dbReference type="ARBA" id="ARBA00022741"/>
    </source>
</evidence>
<dbReference type="EC" id="6.3.5.3" evidence="8"/>
<keyword evidence="3 8" id="KW-0547">Nucleotide-binding</keyword>
<dbReference type="CDD" id="cd01740">
    <property type="entry name" value="GATase1_FGAR_AT"/>
    <property type="match status" value="1"/>
</dbReference>
<dbReference type="Gene3D" id="3.40.50.880">
    <property type="match status" value="1"/>
</dbReference>
<dbReference type="NCBIfam" id="NF002957">
    <property type="entry name" value="PRK03619.1"/>
    <property type="match status" value="1"/>
</dbReference>
<proteinExistence type="inferred from homology"/>
<dbReference type="SMART" id="SM01211">
    <property type="entry name" value="GATase_5"/>
    <property type="match status" value="1"/>
</dbReference>
<keyword evidence="1 8" id="KW-0963">Cytoplasm</keyword>
<evidence type="ECO:0000256" key="1">
    <source>
        <dbReference type="ARBA" id="ARBA00022490"/>
    </source>
</evidence>
<dbReference type="OrthoDB" id="9804441at2"/>
<dbReference type="NCBIfam" id="TIGR01737">
    <property type="entry name" value="FGAM_synth_I"/>
    <property type="match status" value="1"/>
</dbReference>
<dbReference type="PANTHER" id="PTHR47552">
    <property type="entry name" value="PHOSPHORIBOSYLFORMYLGLYCINAMIDINE SYNTHASE SUBUNIT PURQ"/>
    <property type="match status" value="1"/>
</dbReference>
<evidence type="ECO:0000256" key="8">
    <source>
        <dbReference type="HAMAP-Rule" id="MF_00421"/>
    </source>
</evidence>
<evidence type="ECO:0000313" key="9">
    <source>
        <dbReference type="EMBL" id="KAA2213294.1"/>
    </source>
</evidence>
<evidence type="ECO:0000313" key="10">
    <source>
        <dbReference type="Proteomes" id="UP000322110"/>
    </source>
</evidence>
<dbReference type="HAMAP" id="MF_00421">
    <property type="entry name" value="PurQ"/>
    <property type="match status" value="1"/>
</dbReference>
<evidence type="ECO:0000256" key="4">
    <source>
        <dbReference type="ARBA" id="ARBA00022755"/>
    </source>
</evidence>
<dbReference type="EC" id="3.5.1.2" evidence="8"/>
<keyword evidence="2 8" id="KW-0436">Ligase</keyword>
<dbReference type="EMBL" id="VUKA01000004">
    <property type="protein sequence ID" value="KAA2213294.1"/>
    <property type="molecule type" value="Genomic_DNA"/>
</dbReference>
<organism evidence="9 10">
    <name type="scientific">Teichococcus oryzae</name>
    <dbReference type="NCBI Taxonomy" id="1608942"/>
    <lineage>
        <taxon>Bacteria</taxon>
        <taxon>Pseudomonadati</taxon>
        <taxon>Pseudomonadota</taxon>
        <taxon>Alphaproteobacteria</taxon>
        <taxon>Acetobacterales</taxon>
        <taxon>Roseomonadaceae</taxon>
        <taxon>Roseomonas</taxon>
    </lineage>
</organism>
<sequence length="232" mass="24558">MNAVILLFPGTNRERDMAIALEKATGRRPTILFHSETSLPAGTDLVVLPGGFSHGDYLRCGAMAARSPIMPAVAGFASKGGHVLGVCNGFQILTEAGLLPGALLRNASLRFLSMECHLRVENAATPFTNHWQKGAVFRAPMAHGDGNYFADDATLEALEKDGRVAFRYVTPEGEATEAANRNGARNNIAGILSENGRVLGLMPHPEDLVDPLMGGTDGLPLFESIAASFATA</sequence>
<gene>
    <name evidence="8 9" type="primary">purQ</name>
    <name evidence="9" type="ORF">F0Q34_11790</name>
</gene>
<comment type="function">
    <text evidence="8">Part of the phosphoribosylformylglycinamidine synthase complex involved in the purines biosynthetic pathway. Catalyzes the ATP-dependent conversion of formylglycinamide ribonucleotide (FGAR) and glutamine to yield formylglycinamidine ribonucleotide (FGAM) and glutamate. The FGAM synthase complex is composed of three subunits. PurQ produces an ammonia molecule by converting glutamine to glutamate. PurL transfers the ammonia molecule to FGAR to form FGAM in an ATP-dependent manner. PurS interacts with PurQ and PurL and is thought to assist in the transfer of the ammonia molecule from PurQ to PurL.</text>
</comment>
<dbReference type="Proteomes" id="UP000322110">
    <property type="component" value="Unassembled WGS sequence"/>
</dbReference>
<dbReference type="InterPro" id="IPR010075">
    <property type="entry name" value="PRibForGlyAmidine_synth_PurQ"/>
</dbReference>
<comment type="pathway">
    <text evidence="8">Purine metabolism; IMP biosynthesis via de novo pathway; 5-amino-1-(5-phospho-D-ribosyl)imidazole from N(2)-formyl-N(1)-(5-phospho-D-ribosyl)glycinamide: step 1/2.</text>
</comment>
<comment type="caution">
    <text evidence="9">The sequence shown here is derived from an EMBL/GenBank/DDBJ whole genome shotgun (WGS) entry which is preliminary data.</text>
</comment>
<feature type="active site" evidence="8">
    <location>
        <position position="204"/>
    </location>
</feature>
<evidence type="ECO:0000256" key="7">
    <source>
        <dbReference type="ARBA" id="ARBA00022962"/>
    </source>
</evidence>
<comment type="catalytic activity">
    <reaction evidence="8">
        <text>N(2)-formyl-N(1)-(5-phospho-beta-D-ribosyl)glycinamide + L-glutamine + ATP + H2O = 2-formamido-N(1)-(5-O-phospho-beta-D-ribosyl)acetamidine + L-glutamate + ADP + phosphate + H(+)</text>
        <dbReference type="Rhea" id="RHEA:17129"/>
        <dbReference type="ChEBI" id="CHEBI:15377"/>
        <dbReference type="ChEBI" id="CHEBI:15378"/>
        <dbReference type="ChEBI" id="CHEBI:29985"/>
        <dbReference type="ChEBI" id="CHEBI:30616"/>
        <dbReference type="ChEBI" id="CHEBI:43474"/>
        <dbReference type="ChEBI" id="CHEBI:58359"/>
        <dbReference type="ChEBI" id="CHEBI:147286"/>
        <dbReference type="ChEBI" id="CHEBI:147287"/>
        <dbReference type="ChEBI" id="CHEBI:456216"/>
        <dbReference type="EC" id="6.3.5.3"/>
    </reaction>
</comment>
<evidence type="ECO:0000256" key="5">
    <source>
        <dbReference type="ARBA" id="ARBA00022801"/>
    </source>
</evidence>
<keyword evidence="10" id="KW-1185">Reference proteome</keyword>
<dbReference type="AlphaFoldDB" id="A0A5B2TGQ6"/>
<keyword evidence="5 8" id="KW-0378">Hydrolase</keyword>
<dbReference type="UniPathway" id="UPA00074">
    <property type="reaction ID" value="UER00128"/>
</dbReference>
<dbReference type="SUPFAM" id="SSF52317">
    <property type="entry name" value="Class I glutamine amidotransferase-like"/>
    <property type="match status" value="1"/>
</dbReference>
<keyword evidence="6 8" id="KW-0067">ATP-binding</keyword>
<accession>A0A5B2TGQ6</accession>
<dbReference type="PANTHER" id="PTHR47552:SF1">
    <property type="entry name" value="PHOSPHORIBOSYLFORMYLGLYCINAMIDINE SYNTHASE SUBUNIT PURQ"/>
    <property type="match status" value="1"/>
</dbReference>
<keyword evidence="4 8" id="KW-0658">Purine biosynthesis</keyword>
<dbReference type="GO" id="GO:0004359">
    <property type="term" value="F:glutaminase activity"/>
    <property type="evidence" value="ECO:0007669"/>
    <property type="project" value="UniProtKB-EC"/>
</dbReference>
<comment type="subunit">
    <text evidence="8">Part of the FGAM synthase complex composed of 1 PurL, 1 PurQ and 2 PurS subunits.</text>
</comment>
<dbReference type="Pfam" id="PF13507">
    <property type="entry name" value="GATase_5"/>
    <property type="match status" value="1"/>
</dbReference>
<keyword evidence="7 8" id="KW-0315">Glutamine amidotransferase</keyword>
<reference evidence="9 10" key="1">
    <citation type="journal article" date="2015" name="Int. J. Syst. Evol. Microbiol.">
        <title>Roseomonas oryzae sp. nov., isolated from paddy rhizosphere soil.</title>
        <authorList>
            <person name="Ramaprasad E.V."/>
            <person name="Sasikala Ch."/>
            <person name="Ramana Ch.V."/>
        </authorList>
    </citation>
    <scope>NUCLEOTIDE SEQUENCE [LARGE SCALE GENOMIC DNA]</scope>
    <source>
        <strain evidence="9 10">KCTC 42542</strain>
    </source>
</reference>
<dbReference type="PROSITE" id="PS51273">
    <property type="entry name" value="GATASE_TYPE_1"/>
    <property type="match status" value="1"/>
</dbReference>
<dbReference type="GO" id="GO:0004642">
    <property type="term" value="F:phosphoribosylformylglycinamidine synthase activity"/>
    <property type="evidence" value="ECO:0007669"/>
    <property type="project" value="UniProtKB-UniRule"/>
</dbReference>
<dbReference type="GO" id="GO:0005737">
    <property type="term" value="C:cytoplasm"/>
    <property type="evidence" value="ECO:0007669"/>
    <property type="project" value="UniProtKB-SubCell"/>
</dbReference>
<evidence type="ECO:0000256" key="6">
    <source>
        <dbReference type="ARBA" id="ARBA00022840"/>
    </source>
</evidence>
<dbReference type="PIRSF" id="PIRSF001586">
    <property type="entry name" value="FGAM_synth_I"/>
    <property type="match status" value="1"/>
</dbReference>
<comment type="subcellular location">
    <subcellularLocation>
        <location evidence="8">Cytoplasm</location>
    </subcellularLocation>
</comment>
<evidence type="ECO:0000256" key="2">
    <source>
        <dbReference type="ARBA" id="ARBA00022598"/>
    </source>
</evidence>
<dbReference type="RefSeq" id="WP_149812406.1">
    <property type="nucleotide sequence ID" value="NZ_VUKA01000004.1"/>
</dbReference>
<dbReference type="GO" id="GO:0005524">
    <property type="term" value="F:ATP binding"/>
    <property type="evidence" value="ECO:0007669"/>
    <property type="project" value="UniProtKB-KW"/>
</dbReference>
<protein>
    <recommendedName>
        <fullName evidence="8">Phosphoribosylformylglycinamidine synthase subunit PurQ</fullName>
        <shortName evidence="8">FGAM synthase</shortName>
        <ecNumber evidence="8">6.3.5.3</ecNumber>
    </recommendedName>
    <alternativeName>
        <fullName evidence="8">Formylglycinamide ribonucleotide amidotransferase subunit I</fullName>
        <shortName evidence="8">FGAR amidotransferase I</shortName>
        <shortName evidence="8">FGAR-AT I</shortName>
    </alternativeName>
    <alternativeName>
        <fullName evidence="8">Glutaminase PurQ</fullName>
        <ecNumber evidence="8">3.5.1.2</ecNumber>
    </alternativeName>
    <alternativeName>
        <fullName evidence="8">Phosphoribosylformylglycinamidine synthase subunit I</fullName>
    </alternativeName>
</protein>